<comment type="caution">
    <text evidence="1">The sequence shown here is derived from an EMBL/GenBank/DDBJ whole genome shotgun (WGS) entry which is preliminary data.</text>
</comment>
<evidence type="ECO:0000313" key="1">
    <source>
        <dbReference type="EMBL" id="MXG88982.1"/>
    </source>
</evidence>
<sequence>MTDLTTLLGLGTADLDTVRTVLAAQDATPEPVSGYQSLTDVEVIDAPGGERIFVRDGEVQLVYVGTAALGDLTAEELEQVLGADEETLGSRQGRHAELHVVAGRGVAWSEEDGEVGFVELFPPTTTDDYRTRIYRQPRFVR</sequence>
<accession>A0A6L7EZC8</accession>
<gene>
    <name evidence="1" type="ORF">GRQ65_05390</name>
</gene>
<keyword evidence="2" id="KW-1185">Reference proteome</keyword>
<reference evidence="1 2" key="1">
    <citation type="submission" date="2019-12" db="EMBL/GenBank/DDBJ databases">
        <authorList>
            <person name="Kun Z."/>
        </authorList>
    </citation>
    <scope>NUCLEOTIDE SEQUENCE [LARGE SCALE GENOMIC DNA]</scope>
    <source>
        <strain evidence="1 2">YIM 123512</strain>
    </source>
</reference>
<protein>
    <submittedName>
        <fullName evidence="1">Uncharacterized protein</fullName>
    </submittedName>
</protein>
<name>A0A6L7EZC8_9ACTN</name>
<organism evidence="1 2">
    <name type="scientific">Nocardioides flavescens</name>
    <dbReference type="NCBI Taxonomy" id="2691959"/>
    <lineage>
        <taxon>Bacteria</taxon>
        <taxon>Bacillati</taxon>
        <taxon>Actinomycetota</taxon>
        <taxon>Actinomycetes</taxon>
        <taxon>Propionibacteriales</taxon>
        <taxon>Nocardioidaceae</taxon>
        <taxon>Nocardioides</taxon>
    </lineage>
</organism>
<dbReference type="AlphaFoldDB" id="A0A6L7EZC8"/>
<proteinExistence type="predicted"/>
<dbReference type="EMBL" id="WUEK01000003">
    <property type="protein sequence ID" value="MXG88982.1"/>
    <property type="molecule type" value="Genomic_DNA"/>
</dbReference>
<dbReference type="RefSeq" id="WP_160875980.1">
    <property type="nucleotide sequence ID" value="NZ_WUEK01000003.1"/>
</dbReference>
<evidence type="ECO:0000313" key="2">
    <source>
        <dbReference type="Proteomes" id="UP000473325"/>
    </source>
</evidence>
<dbReference type="Proteomes" id="UP000473325">
    <property type="component" value="Unassembled WGS sequence"/>
</dbReference>